<evidence type="ECO:0000313" key="3">
    <source>
        <dbReference type="EMBL" id="KYR00613.1"/>
    </source>
</evidence>
<gene>
    <name evidence="3" type="ORF">DLAC_02637</name>
</gene>
<dbReference type="EMBL" id="LODT01000013">
    <property type="protein sequence ID" value="KYR00613.1"/>
    <property type="molecule type" value="Genomic_DNA"/>
</dbReference>
<dbReference type="InterPro" id="IPR040459">
    <property type="entry name" value="MJ1316"/>
</dbReference>
<comment type="caution">
    <text evidence="3">The sequence shown here is derived from an EMBL/GenBank/DDBJ whole genome shotgun (WGS) entry which is preliminary data.</text>
</comment>
<reference evidence="3 4" key="1">
    <citation type="submission" date="2015-12" db="EMBL/GenBank/DDBJ databases">
        <title>Dictyostelia acquired genes for synthesis and detection of signals that induce cell-type specialization by lateral gene transfer from prokaryotes.</title>
        <authorList>
            <person name="Gloeckner G."/>
            <person name="Schaap P."/>
        </authorList>
    </citation>
    <scope>NUCLEOTIDE SEQUENCE [LARGE SCALE GENOMIC DNA]</scope>
    <source>
        <strain evidence="3 4">TK</strain>
    </source>
</reference>
<evidence type="ECO:0000259" key="2">
    <source>
        <dbReference type="Pfam" id="PF04457"/>
    </source>
</evidence>
<feature type="domain" description="MJ1316 RNA cyclic group end recognition" evidence="2">
    <location>
        <begin position="72"/>
        <end position="135"/>
    </location>
</feature>
<feature type="compositionally biased region" description="Low complexity" evidence="1">
    <location>
        <begin position="23"/>
        <end position="34"/>
    </location>
</feature>
<organism evidence="3 4">
    <name type="scientific">Tieghemostelium lacteum</name>
    <name type="common">Slime mold</name>
    <name type="synonym">Dictyostelium lacteum</name>
    <dbReference type="NCBI Taxonomy" id="361077"/>
    <lineage>
        <taxon>Eukaryota</taxon>
        <taxon>Amoebozoa</taxon>
        <taxon>Evosea</taxon>
        <taxon>Eumycetozoa</taxon>
        <taxon>Dictyostelia</taxon>
        <taxon>Dictyosteliales</taxon>
        <taxon>Raperosteliaceae</taxon>
        <taxon>Tieghemostelium</taxon>
    </lineage>
</organism>
<dbReference type="OMA" id="NTFFHND"/>
<keyword evidence="4" id="KW-1185">Reference proteome</keyword>
<sequence>MMEIVNPNRPIQKPENTFFHNDSAVSSKPKSSNSSEDEWDDTLNERKKKKEKKIKVKITEEPEPQKKERFPAAEEIYNRILWDLPNPKDKNDFVVGYEDRFVGIIDVLFTKYELGEIPLHRVRYFKYKGEIFYDRRDKRYDFPDFPVENN</sequence>
<accession>A0A152A2Y0</accession>
<proteinExistence type="predicted"/>
<dbReference type="AlphaFoldDB" id="A0A152A2Y0"/>
<evidence type="ECO:0000256" key="1">
    <source>
        <dbReference type="SAM" id="MobiDB-lite"/>
    </source>
</evidence>
<feature type="region of interest" description="Disordered" evidence="1">
    <location>
        <begin position="1"/>
        <end position="53"/>
    </location>
</feature>
<name>A0A152A2Y0_TIELA</name>
<dbReference type="OrthoDB" id="19211at2759"/>
<dbReference type="Proteomes" id="UP000076078">
    <property type="component" value="Unassembled WGS sequence"/>
</dbReference>
<protein>
    <recommendedName>
        <fullName evidence="2">MJ1316 RNA cyclic group end recognition domain-containing protein</fullName>
    </recommendedName>
</protein>
<dbReference type="Pfam" id="PF04457">
    <property type="entry name" value="MJ1316"/>
    <property type="match status" value="1"/>
</dbReference>
<evidence type="ECO:0000313" key="4">
    <source>
        <dbReference type="Proteomes" id="UP000076078"/>
    </source>
</evidence>
<dbReference type="InParanoid" id="A0A152A2Y0"/>